<comment type="caution">
    <text evidence="7">The sequence shown here is derived from an EMBL/GenBank/DDBJ whole genome shotgun (WGS) entry which is preliminary data.</text>
</comment>
<evidence type="ECO:0000256" key="4">
    <source>
        <dbReference type="ARBA" id="ARBA00023136"/>
    </source>
</evidence>
<feature type="transmembrane region" description="Helical" evidence="5">
    <location>
        <begin position="12"/>
        <end position="32"/>
    </location>
</feature>
<dbReference type="SUPFAM" id="SSF46934">
    <property type="entry name" value="UBA-like"/>
    <property type="match status" value="1"/>
</dbReference>
<name>A0A1W0A914_9STRA</name>
<dbReference type="Gene3D" id="1.20.1540.10">
    <property type="entry name" value="Rhomboid-like"/>
    <property type="match status" value="1"/>
</dbReference>
<keyword evidence="4 5" id="KW-0472">Membrane</keyword>
<evidence type="ECO:0000256" key="1">
    <source>
        <dbReference type="ARBA" id="ARBA00004141"/>
    </source>
</evidence>
<comment type="subcellular location">
    <subcellularLocation>
        <location evidence="1">Membrane</location>
        <topology evidence="1">Multi-pass membrane protein</topology>
    </subcellularLocation>
</comment>
<feature type="transmembrane region" description="Helical" evidence="5">
    <location>
        <begin position="156"/>
        <end position="184"/>
    </location>
</feature>
<dbReference type="Gene3D" id="1.10.8.10">
    <property type="entry name" value="DNA helicase RuvA subunit, C-terminal domain"/>
    <property type="match status" value="1"/>
</dbReference>
<evidence type="ECO:0000256" key="2">
    <source>
        <dbReference type="ARBA" id="ARBA00022692"/>
    </source>
</evidence>
<dbReference type="GO" id="GO:0016020">
    <property type="term" value="C:membrane"/>
    <property type="evidence" value="ECO:0007669"/>
    <property type="project" value="UniProtKB-SubCell"/>
</dbReference>
<sequence length="304" mass="33666">MMHPDLGGLYKTPVTYAYMSATGLMSAAAIFFDRPNEMHLDLRKIGKQSQYWRLLTSHFGFGDGVAVAFGIYLIFSCRVLERQFGSKKFGSFVVLVMTLSSLLQIGLLKFKFVKSIASGPYALIGALMVLYFGNVPKLQPHFVRAMGIAFSDKSPTYFMMCLVCFRGIDTITPFLTGVLVGLLYQTKSLPLHKFRLPSFLCWFFEIFHPIFMVVPAAAAVQQRQRQLQEMQRRAAAMGQPNGQGFREQLIPGMGGGMPIPVAPPSEAAIEQLTALGFEREQAIAALRTADNNVEAAANRLLNGM</sequence>
<accession>A0A1W0A914</accession>
<dbReference type="GO" id="GO:0004252">
    <property type="term" value="F:serine-type endopeptidase activity"/>
    <property type="evidence" value="ECO:0007669"/>
    <property type="project" value="InterPro"/>
</dbReference>
<dbReference type="OrthoDB" id="272778at2759"/>
<dbReference type="EMBL" id="JNBS01000314">
    <property type="protein sequence ID" value="OQS06718.1"/>
    <property type="molecule type" value="Genomic_DNA"/>
</dbReference>
<feature type="domain" description="UBA" evidence="6">
    <location>
        <begin position="263"/>
        <end position="303"/>
    </location>
</feature>
<evidence type="ECO:0000256" key="3">
    <source>
        <dbReference type="ARBA" id="ARBA00022989"/>
    </source>
</evidence>
<proteinExistence type="predicted"/>
<keyword evidence="3 5" id="KW-1133">Transmembrane helix</keyword>
<keyword evidence="2 5" id="KW-0812">Transmembrane</keyword>
<dbReference type="InterPro" id="IPR009060">
    <property type="entry name" value="UBA-like_sf"/>
</dbReference>
<protein>
    <recommendedName>
        <fullName evidence="6">UBA domain-containing protein</fullName>
    </recommendedName>
</protein>
<dbReference type="SMART" id="SM00165">
    <property type="entry name" value="UBA"/>
    <property type="match status" value="1"/>
</dbReference>
<evidence type="ECO:0000256" key="5">
    <source>
        <dbReference type="SAM" id="Phobius"/>
    </source>
</evidence>
<dbReference type="Pfam" id="PF00627">
    <property type="entry name" value="UBA"/>
    <property type="match status" value="1"/>
</dbReference>
<feature type="transmembrane region" description="Helical" evidence="5">
    <location>
        <begin position="116"/>
        <end position="135"/>
    </location>
</feature>
<dbReference type="SUPFAM" id="SSF144091">
    <property type="entry name" value="Rhomboid-like"/>
    <property type="match status" value="1"/>
</dbReference>
<dbReference type="InterPro" id="IPR022764">
    <property type="entry name" value="Peptidase_S54_rhomboid_dom"/>
</dbReference>
<keyword evidence="8" id="KW-1185">Reference proteome</keyword>
<dbReference type="Proteomes" id="UP000243217">
    <property type="component" value="Unassembled WGS sequence"/>
</dbReference>
<evidence type="ECO:0000313" key="7">
    <source>
        <dbReference type="EMBL" id="OQS06718.1"/>
    </source>
</evidence>
<gene>
    <name evidence="7" type="ORF">THRCLA_01258</name>
</gene>
<feature type="transmembrane region" description="Helical" evidence="5">
    <location>
        <begin position="89"/>
        <end position="110"/>
    </location>
</feature>
<feature type="transmembrane region" description="Helical" evidence="5">
    <location>
        <begin position="52"/>
        <end position="77"/>
    </location>
</feature>
<evidence type="ECO:0000259" key="6">
    <source>
        <dbReference type="PROSITE" id="PS50030"/>
    </source>
</evidence>
<dbReference type="PANTHER" id="PTHR43066">
    <property type="entry name" value="RHOMBOID-RELATED PROTEIN"/>
    <property type="match status" value="1"/>
</dbReference>
<evidence type="ECO:0000313" key="8">
    <source>
        <dbReference type="Proteomes" id="UP000243217"/>
    </source>
</evidence>
<dbReference type="STRING" id="74557.A0A1W0A914"/>
<organism evidence="7 8">
    <name type="scientific">Thraustotheca clavata</name>
    <dbReference type="NCBI Taxonomy" id="74557"/>
    <lineage>
        <taxon>Eukaryota</taxon>
        <taxon>Sar</taxon>
        <taxon>Stramenopiles</taxon>
        <taxon>Oomycota</taxon>
        <taxon>Saprolegniomycetes</taxon>
        <taxon>Saprolegniales</taxon>
        <taxon>Achlyaceae</taxon>
        <taxon>Thraustotheca</taxon>
    </lineage>
</organism>
<reference evidence="7 8" key="1">
    <citation type="journal article" date="2014" name="Genome Biol. Evol.">
        <title>The secreted proteins of Achlya hypogyna and Thraustotheca clavata identify the ancestral oomycete secretome and reveal gene acquisitions by horizontal gene transfer.</title>
        <authorList>
            <person name="Misner I."/>
            <person name="Blouin N."/>
            <person name="Leonard G."/>
            <person name="Richards T.A."/>
            <person name="Lane C.E."/>
        </authorList>
    </citation>
    <scope>NUCLEOTIDE SEQUENCE [LARGE SCALE GENOMIC DNA]</scope>
    <source>
        <strain evidence="7 8">ATCC 34112</strain>
    </source>
</reference>
<dbReference type="InterPro" id="IPR035952">
    <property type="entry name" value="Rhomboid-like_sf"/>
</dbReference>
<dbReference type="AlphaFoldDB" id="A0A1W0A914"/>
<dbReference type="FunFam" id="1.10.8.10:FF:000003">
    <property type="entry name" value="UV excision repair protein RAD23 homolog"/>
    <property type="match status" value="1"/>
</dbReference>
<dbReference type="Pfam" id="PF01694">
    <property type="entry name" value="Rhomboid"/>
    <property type="match status" value="1"/>
</dbReference>
<dbReference type="PANTHER" id="PTHR43066:SF21">
    <property type="entry name" value="UBIQUITIN-ASSOCIATED DOMAIN-CONTAINING PROTEIN 2"/>
    <property type="match status" value="1"/>
</dbReference>
<dbReference type="PROSITE" id="PS50030">
    <property type="entry name" value="UBA"/>
    <property type="match status" value="1"/>
</dbReference>
<feature type="transmembrane region" description="Helical" evidence="5">
    <location>
        <begin position="196"/>
        <end position="220"/>
    </location>
</feature>
<dbReference type="InterPro" id="IPR015940">
    <property type="entry name" value="UBA"/>
</dbReference>